<comment type="subcellular location">
    <subcellularLocation>
        <location evidence="1 10">Cytoplasm</location>
    </subcellularLocation>
</comment>
<dbReference type="Pfam" id="PF04073">
    <property type="entry name" value="tRNA_edit"/>
    <property type="match status" value="1"/>
</dbReference>
<dbReference type="CDD" id="cd04334">
    <property type="entry name" value="ProRS-INS"/>
    <property type="match status" value="1"/>
</dbReference>
<dbReference type="NCBIfam" id="NF006625">
    <property type="entry name" value="PRK09194.1"/>
    <property type="match status" value="1"/>
</dbReference>
<dbReference type="Pfam" id="PF03129">
    <property type="entry name" value="HGTP_anticodon"/>
    <property type="match status" value="1"/>
</dbReference>
<dbReference type="InterPro" id="IPR002314">
    <property type="entry name" value="aa-tRNA-synt_IIb"/>
</dbReference>
<dbReference type="InterPro" id="IPR004154">
    <property type="entry name" value="Anticodon-bd"/>
</dbReference>
<sequence length="625" mass="69451">MRQSQAFIPTLKEDPADAELISHKLMVRAGMLRKLAAGIYTILPLGWRVTRKVAQIVREEMDRAGCQELLLPILMPAELWKETGRWEKYGKELFRQKDRHDREYVLGPTHEEAITDLVRNHIRSYRDLPLNLYQIQTKFRDEIRPRFGVMRAREFLMKDGYSFHTDEAQLAEAYDRMREAYAAVFRRCGLEFVIVEADSGAIGGDVNHEFMVTADSGESLIFSSQCGYAATSESAKFKIASLAAEPVAALETRSTPSRKTVEEVASFLSVEPARLLKSLVFFAGDEAILAVIPGDRELNEAKLSRVLGHPAPRLATGEEIERLTGGPLGFTGPVGLTGKLRTILDVCIQEGRNFVTGGNARDVHLVNVRVERDIPAVERADLATAREGDLCPRCGDRMRLGRGIEVGHIFKLGLKYSQAMGARYLDAEGTERIIVMGTYGIGITRTVAAVIEQLHDANGIVWPHSIAPYHVHIVPVNMNHDPTREAAEALYARLVASGVEVILDDRDERPGAKFKDADLIGVPLRVTIGEKGLKDGYSFHTDEAQLAEAYDRMREAYAAVFRRCGLEFVIVEADSGAIGGDVNHEFMVTAQTSRQDFASDRANSCGLSFQRICGEAFTPPGWNFR</sequence>
<dbReference type="InterPro" id="IPR033730">
    <property type="entry name" value="ProRS_core_prok"/>
</dbReference>
<evidence type="ECO:0000313" key="13">
    <source>
        <dbReference type="Proteomes" id="UP000317366"/>
    </source>
</evidence>
<dbReference type="EC" id="6.1.1.15" evidence="10"/>
<dbReference type="InterPro" id="IPR050062">
    <property type="entry name" value="Pro-tRNA_synthetase"/>
</dbReference>
<gene>
    <name evidence="10" type="primary">proS</name>
    <name evidence="12" type="ORF">E6K77_09660</name>
</gene>
<keyword evidence="6 10" id="KW-0067">ATP-binding</keyword>
<keyword evidence="3 10" id="KW-0963">Cytoplasm</keyword>
<dbReference type="PANTHER" id="PTHR42753:SF2">
    <property type="entry name" value="PROLINE--TRNA LIGASE"/>
    <property type="match status" value="1"/>
</dbReference>
<comment type="caution">
    <text evidence="12">The sequence shown here is derived from an EMBL/GenBank/DDBJ whole genome shotgun (WGS) entry which is preliminary data.</text>
</comment>
<dbReference type="Gene3D" id="3.30.930.10">
    <property type="entry name" value="Bira Bifunctional Protein, Domain 2"/>
    <property type="match status" value="2"/>
</dbReference>
<comment type="domain">
    <text evidence="10">Consists of three domains: the N-terminal catalytic domain, the editing domain and the C-terminal anticodon-binding domain.</text>
</comment>
<dbReference type="GO" id="GO:0006433">
    <property type="term" value="P:prolyl-tRNA aminoacylation"/>
    <property type="evidence" value="ECO:0007669"/>
    <property type="project" value="UniProtKB-UniRule"/>
</dbReference>
<dbReference type="InterPro" id="IPR023717">
    <property type="entry name" value="Pro-tRNA-Synthase_IIa_type1"/>
</dbReference>
<dbReference type="CDD" id="cd00779">
    <property type="entry name" value="ProRS_core_prok"/>
    <property type="match status" value="1"/>
</dbReference>
<keyword evidence="8 10" id="KW-0030">Aminoacyl-tRNA synthetase</keyword>
<accession>A0A538TDJ7</accession>
<dbReference type="SUPFAM" id="SSF55681">
    <property type="entry name" value="Class II aaRS and biotin synthetases"/>
    <property type="match status" value="2"/>
</dbReference>
<evidence type="ECO:0000256" key="2">
    <source>
        <dbReference type="ARBA" id="ARBA00011738"/>
    </source>
</evidence>
<dbReference type="HAMAP" id="MF_01569">
    <property type="entry name" value="Pro_tRNA_synth_type1"/>
    <property type="match status" value="1"/>
</dbReference>
<dbReference type="PROSITE" id="PS50862">
    <property type="entry name" value="AA_TRNA_LIGASE_II"/>
    <property type="match status" value="1"/>
</dbReference>
<dbReference type="PANTHER" id="PTHR42753">
    <property type="entry name" value="MITOCHONDRIAL RIBOSOME PROTEIN L39/PROLYL-TRNA LIGASE FAMILY MEMBER"/>
    <property type="match status" value="1"/>
</dbReference>
<protein>
    <recommendedName>
        <fullName evidence="10">Proline--tRNA ligase</fullName>
        <ecNumber evidence="10">6.1.1.15</ecNumber>
    </recommendedName>
    <alternativeName>
        <fullName evidence="10">Prolyl-tRNA synthetase</fullName>
        <shortName evidence="10">ProRS</shortName>
    </alternativeName>
</protein>
<keyword evidence="4 10" id="KW-0436">Ligase</keyword>
<evidence type="ECO:0000259" key="11">
    <source>
        <dbReference type="PROSITE" id="PS50862"/>
    </source>
</evidence>
<keyword evidence="5 10" id="KW-0547">Nucleotide-binding</keyword>
<evidence type="ECO:0000256" key="5">
    <source>
        <dbReference type="ARBA" id="ARBA00022741"/>
    </source>
</evidence>
<dbReference type="GO" id="GO:0002161">
    <property type="term" value="F:aminoacyl-tRNA deacylase activity"/>
    <property type="evidence" value="ECO:0007669"/>
    <property type="project" value="InterPro"/>
</dbReference>
<dbReference type="InterPro" id="IPR006195">
    <property type="entry name" value="aa-tRNA-synth_II"/>
</dbReference>
<evidence type="ECO:0000256" key="9">
    <source>
        <dbReference type="ARBA" id="ARBA00047671"/>
    </source>
</evidence>
<dbReference type="PRINTS" id="PR01046">
    <property type="entry name" value="TRNASYNTHPRO"/>
</dbReference>
<dbReference type="GO" id="GO:0005524">
    <property type="term" value="F:ATP binding"/>
    <property type="evidence" value="ECO:0007669"/>
    <property type="project" value="UniProtKB-UniRule"/>
</dbReference>
<evidence type="ECO:0000256" key="10">
    <source>
        <dbReference type="HAMAP-Rule" id="MF_01569"/>
    </source>
</evidence>
<organism evidence="12 13">
    <name type="scientific">Eiseniibacteriota bacterium</name>
    <dbReference type="NCBI Taxonomy" id="2212470"/>
    <lineage>
        <taxon>Bacteria</taxon>
        <taxon>Candidatus Eiseniibacteriota</taxon>
    </lineage>
</organism>
<comment type="subunit">
    <text evidence="2 10">Homodimer.</text>
</comment>
<evidence type="ECO:0000256" key="6">
    <source>
        <dbReference type="ARBA" id="ARBA00022840"/>
    </source>
</evidence>
<dbReference type="Pfam" id="PF00587">
    <property type="entry name" value="tRNA-synt_2b"/>
    <property type="match status" value="1"/>
</dbReference>
<proteinExistence type="inferred from homology"/>
<dbReference type="AlphaFoldDB" id="A0A538TDJ7"/>
<dbReference type="InterPro" id="IPR045864">
    <property type="entry name" value="aa-tRNA-synth_II/BPL/LPL"/>
</dbReference>
<dbReference type="GO" id="GO:0005829">
    <property type="term" value="C:cytosol"/>
    <property type="evidence" value="ECO:0007669"/>
    <property type="project" value="TreeGrafter"/>
</dbReference>
<dbReference type="Gene3D" id="3.40.50.800">
    <property type="entry name" value="Anticodon-binding domain"/>
    <property type="match status" value="1"/>
</dbReference>
<dbReference type="GO" id="GO:0004827">
    <property type="term" value="F:proline-tRNA ligase activity"/>
    <property type="evidence" value="ECO:0007669"/>
    <property type="project" value="UniProtKB-UniRule"/>
</dbReference>
<name>A0A538TDJ7_UNCEI</name>
<dbReference type="FunFam" id="3.30.930.10:FF:000066">
    <property type="entry name" value="Proline--tRNA ligase"/>
    <property type="match status" value="1"/>
</dbReference>
<dbReference type="SUPFAM" id="SSF52954">
    <property type="entry name" value="Class II aaRS ABD-related"/>
    <property type="match status" value="1"/>
</dbReference>
<dbReference type="EMBL" id="VBOX01000092">
    <property type="protein sequence ID" value="TMQ61691.1"/>
    <property type="molecule type" value="Genomic_DNA"/>
</dbReference>
<reference evidence="12 13" key="1">
    <citation type="journal article" date="2019" name="Nat. Microbiol.">
        <title>Mediterranean grassland soil C-N compound turnover is dependent on rainfall and depth, and is mediated by genomically divergent microorganisms.</title>
        <authorList>
            <person name="Diamond S."/>
            <person name="Andeer P.F."/>
            <person name="Li Z."/>
            <person name="Crits-Christoph A."/>
            <person name="Burstein D."/>
            <person name="Anantharaman K."/>
            <person name="Lane K.R."/>
            <person name="Thomas B.C."/>
            <person name="Pan C."/>
            <person name="Northen T.R."/>
            <person name="Banfield J.F."/>
        </authorList>
    </citation>
    <scope>NUCLEOTIDE SEQUENCE [LARGE SCALE GENOMIC DNA]</scope>
    <source>
        <strain evidence="12">WS_7</strain>
    </source>
</reference>
<evidence type="ECO:0000256" key="1">
    <source>
        <dbReference type="ARBA" id="ARBA00004496"/>
    </source>
</evidence>
<feature type="domain" description="Aminoacyl-transfer RNA synthetases class-II family profile" evidence="11">
    <location>
        <begin position="38"/>
        <end position="463"/>
    </location>
</feature>
<evidence type="ECO:0000313" key="12">
    <source>
        <dbReference type="EMBL" id="TMQ61691.1"/>
    </source>
</evidence>
<evidence type="ECO:0000256" key="4">
    <source>
        <dbReference type="ARBA" id="ARBA00022598"/>
    </source>
</evidence>
<dbReference type="NCBIfam" id="TIGR00409">
    <property type="entry name" value="proS_fam_II"/>
    <property type="match status" value="1"/>
</dbReference>
<dbReference type="SUPFAM" id="SSF55826">
    <property type="entry name" value="YbaK/ProRS associated domain"/>
    <property type="match status" value="1"/>
</dbReference>
<comment type="similarity">
    <text evidence="10">Belongs to the class-II aminoacyl-tRNA synthetase family. ProS type 1 subfamily.</text>
</comment>
<dbReference type="InterPro" id="IPR036754">
    <property type="entry name" value="YbaK/aa-tRNA-synt-asso_dom_sf"/>
</dbReference>
<dbReference type="InterPro" id="IPR002316">
    <property type="entry name" value="Pro-tRNA-ligase_IIa"/>
</dbReference>
<dbReference type="InterPro" id="IPR044140">
    <property type="entry name" value="ProRS_anticodon_short"/>
</dbReference>
<dbReference type="InterPro" id="IPR007214">
    <property type="entry name" value="YbaK/aa-tRNA-synth-assoc-dom"/>
</dbReference>
<dbReference type="CDD" id="cd00861">
    <property type="entry name" value="ProRS_anticodon_short"/>
    <property type="match status" value="1"/>
</dbReference>
<comment type="catalytic activity">
    <reaction evidence="9 10">
        <text>tRNA(Pro) + L-proline + ATP = L-prolyl-tRNA(Pro) + AMP + diphosphate</text>
        <dbReference type="Rhea" id="RHEA:14305"/>
        <dbReference type="Rhea" id="RHEA-COMP:9700"/>
        <dbReference type="Rhea" id="RHEA-COMP:9702"/>
        <dbReference type="ChEBI" id="CHEBI:30616"/>
        <dbReference type="ChEBI" id="CHEBI:33019"/>
        <dbReference type="ChEBI" id="CHEBI:60039"/>
        <dbReference type="ChEBI" id="CHEBI:78442"/>
        <dbReference type="ChEBI" id="CHEBI:78532"/>
        <dbReference type="ChEBI" id="CHEBI:456215"/>
        <dbReference type="EC" id="6.1.1.15"/>
    </reaction>
</comment>
<evidence type="ECO:0000256" key="3">
    <source>
        <dbReference type="ARBA" id="ARBA00022490"/>
    </source>
</evidence>
<dbReference type="Proteomes" id="UP000317366">
    <property type="component" value="Unassembled WGS sequence"/>
</dbReference>
<dbReference type="InterPro" id="IPR036621">
    <property type="entry name" value="Anticodon-bd_dom_sf"/>
</dbReference>
<evidence type="ECO:0000256" key="8">
    <source>
        <dbReference type="ARBA" id="ARBA00023146"/>
    </source>
</evidence>
<comment type="function">
    <text evidence="10">Catalyzes the attachment of proline to tRNA(Pro) in a two-step reaction: proline is first activated by ATP to form Pro-AMP and then transferred to the acceptor end of tRNA(Pro). As ProRS can inadvertently accommodate and process non-cognate amino acids such as alanine and cysteine, to avoid such errors it has two additional distinct editing activities against alanine. One activity is designated as 'pretransfer' editing and involves the tRNA(Pro)-independent hydrolysis of activated Ala-AMP. The other activity is designated 'posttransfer' editing and involves deacylation of mischarged Ala-tRNA(Pro). The misacylated Cys-tRNA(Pro) is not edited by ProRS.</text>
</comment>
<keyword evidence="7 10" id="KW-0648">Protein biosynthesis</keyword>
<dbReference type="InterPro" id="IPR004500">
    <property type="entry name" value="Pro-tRNA-synth_IIa_bac-type"/>
</dbReference>
<evidence type="ECO:0000256" key="7">
    <source>
        <dbReference type="ARBA" id="ARBA00022917"/>
    </source>
</evidence>